<keyword evidence="8" id="KW-0032">Aminotransferase</keyword>
<dbReference type="KEGG" id="orn:DV701_10390"/>
<evidence type="ECO:0000256" key="6">
    <source>
        <dbReference type="RuleBase" id="RU000382"/>
    </source>
</evidence>
<dbReference type="GO" id="GO:0008483">
    <property type="term" value="F:transaminase activity"/>
    <property type="evidence" value="ECO:0007669"/>
    <property type="project" value="UniProtKB-KW"/>
</dbReference>
<evidence type="ECO:0000256" key="7">
    <source>
        <dbReference type="SAM" id="MobiDB-lite"/>
    </source>
</evidence>
<organism evidence="8 9">
    <name type="scientific">Ornithinimicrobium avium</name>
    <dbReference type="NCBI Taxonomy" id="2283195"/>
    <lineage>
        <taxon>Bacteria</taxon>
        <taxon>Bacillati</taxon>
        <taxon>Actinomycetota</taxon>
        <taxon>Actinomycetes</taxon>
        <taxon>Micrococcales</taxon>
        <taxon>Ornithinimicrobiaceae</taxon>
        <taxon>Ornithinimicrobium</taxon>
    </lineage>
</organism>
<keyword evidence="8" id="KW-0808">Transferase</keyword>
<dbReference type="InterPro" id="IPR015424">
    <property type="entry name" value="PyrdxlP-dep_Trfase"/>
</dbReference>
<protein>
    <submittedName>
        <fullName evidence="8">Aspartate aminotransferase family protein</fullName>
    </submittedName>
</protein>
<keyword evidence="3 6" id="KW-0456">Lyase</keyword>
<dbReference type="InterPro" id="IPR002129">
    <property type="entry name" value="PyrdxlP-dep_de-COase"/>
</dbReference>
<dbReference type="Proteomes" id="UP000253790">
    <property type="component" value="Chromosome"/>
</dbReference>
<evidence type="ECO:0000256" key="5">
    <source>
        <dbReference type="PIRSR" id="PIRSR602129-50"/>
    </source>
</evidence>
<feature type="compositionally biased region" description="Gly residues" evidence="7">
    <location>
        <begin position="425"/>
        <end position="438"/>
    </location>
</feature>
<dbReference type="Gene3D" id="3.40.640.10">
    <property type="entry name" value="Type I PLP-dependent aspartate aminotransferase-like (Major domain)"/>
    <property type="match status" value="1"/>
</dbReference>
<dbReference type="EMBL" id="CP031229">
    <property type="protein sequence ID" value="AXH96477.1"/>
    <property type="molecule type" value="Genomic_DNA"/>
</dbReference>
<sequence>MTGLDPDPAHPSAEELLGRLTAYRSHDAPTHGGRVLSYVYDSGRPDLDRLAGEAAQQMLWVNGLDPTTFPSVALLEGDLVRFGREMLHGPEVTGSVTSGGTESCLLAVLAARQRWARNAQDATAARPRLVLPASAHAAFHKAAHVFGLEVVVVPVDPATGRPCAARMVAALDQPDVALVVVSAPSYPHGVVDPVAEVAGAAAERGIPCHVDACIGGLVLPWWEAAGGGPVPPWDFAVPGVSSISADLHKYGFAPKGASLLLFADGELDRARYFALTGWPGYPVVNPTLLGTRSATSLAAAWAVVGALGADGYVELTGRTVRATAAVRAAVEDVEGLRVLADPVGPLLAVGADDALPPERRVDPHAWAAAVARRGFVLQGQPGMTQADGTVLPRSTHLTMTPVTEDVLPDLVVALREAADEVRGRSSGGGQGAEAGGAGQDTTARTTAPAGPHGIPDPQALAEAARAGGELDLTMVLALIEALPREQSAELLRQFLAAFTAPRQAHGPAQNGGGVSSGHVHPLPRPSRSSLPPSRP</sequence>
<evidence type="ECO:0000313" key="8">
    <source>
        <dbReference type="EMBL" id="AXH96477.1"/>
    </source>
</evidence>
<dbReference type="RefSeq" id="WP_114928242.1">
    <property type="nucleotide sequence ID" value="NZ_CP031229.1"/>
</dbReference>
<comment type="cofactor">
    <cofactor evidence="1 5 6">
        <name>pyridoxal 5'-phosphate</name>
        <dbReference type="ChEBI" id="CHEBI:597326"/>
    </cofactor>
</comment>
<dbReference type="GO" id="GO:0019752">
    <property type="term" value="P:carboxylic acid metabolic process"/>
    <property type="evidence" value="ECO:0007669"/>
    <property type="project" value="InterPro"/>
</dbReference>
<dbReference type="InterPro" id="IPR015421">
    <property type="entry name" value="PyrdxlP-dep_Trfase_major"/>
</dbReference>
<gene>
    <name evidence="8" type="ORF">DV701_10390</name>
</gene>
<dbReference type="InterPro" id="IPR050477">
    <property type="entry name" value="GrpII_AminoAcid_Decarb"/>
</dbReference>
<feature type="modified residue" description="N6-(pyridoxal phosphate)lysine" evidence="5">
    <location>
        <position position="249"/>
    </location>
</feature>
<reference evidence="8 9" key="1">
    <citation type="submission" date="2018-07" db="EMBL/GenBank/DDBJ databases">
        <title>Complete genome sequencing of Ornithinimicrobium sp. AMA3305.</title>
        <authorList>
            <person name="Bae J.-W."/>
        </authorList>
    </citation>
    <scope>NUCLEOTIDE SEQUENCE [LARGE SCALE GENOMIC DNA]</scope>
    <source>
        <strain evidence="8 9">AMA3305</strain>
    </source>
</reference>
<feature type="region of interest" description="Disordered" evidence="7">
    <location>
        <begin position="503"/>
        <end position="535"/>
    </location>
</feature>
<feature type="region of interest" description="Disordered" evidence="7">
    <location>
        <begin position="420"/>
        <end position="457"/>
    </location>
</feature>
<dbReference type="OrthoDB" id="3401800at2"/>
<keyword evidence="9" id="KW-1185">Reference proteome</keyword>
<evidence type="ECO:0000256" key="2">
    <source>
        <dbReference type="ARBA" id="ARBA00022898"/>
    </source>
</evidence>
<accession>A0A345NN69</accession>
<dbReference type="PANTHER" id="PTHR42735:SF6">
    <property type="entry name" value="SPHINGOSINE-1-PHOSPHATE LYASE 1"/>
    <property type="match status" value="1"/>
</dbReference>
<feature type="compositionally biased region" description="Low complexity" evidence="7">
    <location>
        <begin position="525"/>
        <end position="535"/>
    </location>
</feature>
<evidence type="ECO:0000256" key="4">
    <source>
        <dbReference type="ARBA" id="ARBA00038302"/>
    </source>
</evidence>
<evidence type="ECO:0000256" key="3">
    <source>
        <dbReference type="ARBA" id="ARBA00023239"/>
    </source>
</evidence>
<name>A0A345NN69_9MICO</name>
<dbReference type="GO" id="GO:0030170">
    <property type="term" value="F:pyridoxal phosphate binding"/>
    <property type="evidence" value="ECO:0007669"/>
    <property type="project" value="InterPro"/>
</dbReference>
<dbReference type="Gene3D" id="3.90.1150.10">
    <property type="entry name" value="Aspartate Aminotransferase, domain 1"/>
    <property type="match status" value="1"/>
</dbReference>
<dbReference type="GO" id="GO:0004058">
    <property type="term" value="F:aromatic-L-amino-acid decarboxylase activity"/>
    <property type="evidence" value="ECO:0007669"/>
    <property type="project" value="UniProtKB-ARBA"/>
</dbReference>
<keyword evidence="2 5" id="KW-0663">Pyridoxal phosphate</keyword>
<dbReference type="SUPFAM" id="SSF53383">
    <property type="entry name" value="PLP-dependent transferases"/>
    <property type="match status" value="1"/>
</dbReference>
<proteinExistence type="inferred from homology"/>
<comment type="similarity">
    <text evidence="4">Belongs to the group II decarboxylase family. Sphingosine-1-phosphate lyase subfamily.</text>
</comment>
<dbReference type="AlphaFoldDB" id="A0A345NN69"/>
<dbReference type="Pfam" id="PF00282">
    <property type="entry name" value="Pyridoxal_deC"/>
    <property type="match status" value="1"/>
</dbReference>
<evidence type="ECO:0000313" key="9">
    <source>
        <dbReference type="Proteomes" id="UP000253790"/>
    </source>
</evidence>
<dbReference type="PANTHER" id="PTHR42735">
    <property type="match status" value="1"/>
</dbReference>
<evidence type="ECO:0000256" key="1">
    <source>
        <dbReference type="ARBA" id="ARBA00001933"/>
    </source>
</evidence>
<dbReference type="InterPro" id="IPR015422">
    <property type="entry name" value="PyrdxlP-dep_Trfase_small"/>
</dbReference>